<evidence type="ECO:0000256" key="3">
    <source>
        <dbReference type="ARBA" id="ARBA00022475"/>
    </source>
</evidence>
<evidence type="ECO:0000256" key="10">
    <source>
        <dbReference type="ARBA" id="ARBA00022989"/>
    </source>
</evidence>
<dbReference type="EMBL" id="FPHN01000211">
    <property type="protein sequence ID" value="SFV66704.1"/>
    <property type="molecule type" value="Genomic_DNA"/>
</dbReference>
<dbReference type="InterPro" id="IPR012338">
    <property type="entry name" value="Beta-lactam/transpept-like"/>
</dbReference>
<dbReference type="Gene3D" id="3.40.710.10">
    <property type="entry name" value="DD-peptidase/beta-lactamase superfamily"/>
    <property type="match status" value="1"/>
</dbReference>
<sequence>MRFGIIFVIFTLFWIMLVSKIYQISIKSNYYYEHLAQMNIERKYFIKPVRGEILDKNGKLLAVNDIGFSIKLAPNLSKHRNEKYKTTQEYVLKEFPDINKTKLERAVKHNQRELGKRLAYIAKKFPDINKTKLLQRYIKDILDKTIDSIIKEFPDLNKEKLLLKYISKNSVYNHRFIPIVDFIVYDEMIGAYPKLSINKLLKIESETKRMYPAGSLATHIVGYVGRSNKKQNLKDREENAIEKKDDGVTKVGVVETVGVVGKTGLERQYNKVLQGQLGYRMVKVSARNKEVAEIKKKAPLEDQNLILNIDLGLQKRINELFVGQAGVAIVMNVNGDILAGVSYPSYDPNLFVGGISGKDWRALINDFNHPFTNKIVSGAYPPGSSIKMGMALAFANAGTSLDQSEFCKGYITMGKSKHKFRCWSKYGHGQVGLRKAIRESCDVYFYNKSLKTGIDAMSKGLHKLGLGEKTGVDLPNESKGVIPNKAWKMKRFKQPWYRGETVISAIGQGYNLVTPLQIARYTAFLATEKLPTPHFVHKIVDKVVEPEYKFFEVNHKYLNTIRLGMYDVCNSPRGTARRTMSHLPIVVAGKTGTSQVVSIPQGEKKRMRESQLEYFRRSHAWLTTYAPFDNPKYVVTVLVEHGGHGGSTAGPIASEIYKWMANEGYFGDKFKGKIRLKKIEPKEKKKEH</sequence>
<dbReference type="InterPro" id="IPR017790">
    <property type="entry name" value="Penicillin-binding_protein_2"/>
</dbReference>
<keyword evidence="7" id="KW-0378">Hydrolase</keyword>
<dbReference type="InterPro" id="IPR036138">
    <property type="entry name" value="PBP_dimer_sf"/>
</dbReference>
<evidence type="ECO:0000256" key="7">
    <source>
        <dbReference type="ARBA" id="ARBA00022801"/>
    </source>
</evidence>
<dbReference type="Pfam" id="PF03717">
    <property type="entry name" value="PBP_dimer"/>
    <property type="match status" value="1"/>
</dbReference>
<dbReference type="GO" id="GO:0016757">
    <property type="term" value="F:glycosyltransferase activity"/>
    <property type="evidence" value="ECO:0007669"/>
    <property type="project" value="UniProtKB-KW"/>
</dbReference>
<keyword evidence="15" id="KW-0808">Transferase</keyword>
<evidence type="ECO:0000256" key="5">
    <source>
        <dbReference type="ARBA" id="ARBA00022670"/>
    </source>
</evidence>
<keyword evidence="15" id="KW-0328">Glycosyltransferase</keyword>
<keyword evidence="5" id="KW-0645">Protease</keyword>
<dbReference type="PANTHER" id="PTHR30627">
    <property type="entry name" value="PEPTIDOGLYCAN D,D-TRANSPEPTIDASE"/>
    <property type="match status" value="1"/>
</dbReference>
<evidence type="ECO:0000259" key="14">
    <source>
        <dbReference type="Pfam" id="PF03717"/>
    </source>
</evidence>
<evidence type="ECO:0000313" key="15">
    <source>
        <dbReference type="EMBL" id="SFV66704.1"/>
    </source>
</evidence>
<dbReference type="InterPro" id="IPR050515">
    <property type="entry name" value="Beta-lactam/transpept"/>
</dbReference>
<dbReference type="GO" id="GO:0005886">
    <property type="term" value="C:plasma membrane"/>
    <property type="evidence" value="ECO:0007669"/>
    <property type="project" value="UniProtKB-SubCell"/>
</dbReference>
<evidence type="ECO:0000256" key="6">
    <source>
        <dbReference type="ARBA" id="ARBA00022692"/>
    </source>
</evidence>
<keyword evidence="6" id="KW-0812">Transmembrane</keyword>
<dbReference type="InterPro" id="IPR005311">
    <property type="entry name" value="PBP_dimer"/>
</dbReference>
<accession>A0A1W1CLQ7</accession>
<dbReference type="SUPFAM" id="SSF56519">
    <property type="entry name" value="Penicillin binding protein dimerisation domain"/>
    <property type="match status" value="1"/>
</dbReference>
<dbReference type="GO" id="GO:0006508">
    <property type="term" value="P:proteolysis"/>
    <property type="evidence" value="ECO:0007669"/>
    <property type="project" value="UniProtKB-KW"/>
</dbReference>
<reference evidence="15" key="1">
    <citation type="submission" date="2016-10" db="EMBL/GenBank/DDBJ databases">
        <authorList>
            <person name="de Groot N.N."/>
        </authorList>
    </citation>
    <scope>NUCLEOTIDE SEQUENCE</scope>
</reference>
<dbReference type="Pfam" id="PF00905">
    <property type="entry name" value="Transpeptidase"/>
    <property type="match status" value="1"/>
</dbReference>
<dbReference type="GO" id="GO:0008658">
    <property type="term" value="F:penicillin binding"/>
    <property type="evidence" value="ECO:0007669"/>
    <property type="project" value="InterPro"/>
</dbReference>
<dbReference type="InterPro" id="IPR001460">
    <property type="entry name" value="PCN-bd_Tpept"/>
</dbReference>
<dbReference type="GO" id="GO:0009002">
    <property type="term" value="F:serine-type D-Ala-D-Ala carboxypeptidase activity"/>
    <property type="evidence" value="ECO:0007669"/>
    <property type="project" value="InterPro"/>
</dbReference>
<evidence type="ECO:0000256" key="2">
    <source>
        <dbReference type="ARBA" id="ARBA00004236"/>
    </source>
</evidence>
<feature type="domain" description="Penicillin-binding protein transpeptidase" evidence="13">
    <location>
        <begin position="326"/>
        <end position="658"/>
    </location>
</feature>
<dbReference type="GO" id="GO:0051301">
    <property type="term" value="P:cell division"/>
    <property type="evidence" value="ECO:0007669"/>
    <property type="project" value="UniProtKB-KW"/>
</dbReference>
<evidence type="ECO:0000259" key="13">
    <source>
        <dbReference type="Pfam" id="PF00905"/>
    </source>
</evidence>
<keyword evidence="11" id="KW-0472">Membrane</keyword>
<keyword evidence="15" id="KW-0132">Cell division</keyword>
<evidence type="ECO:0000256" key="9">
    <source>
        <dbReference type="ARBA" id="ARBA00022984"/>
    </source>
</evidence>
<comment type="subcellular location">
    <subcellularLocation>
        <location evidence="2">Cell membrane</location>
    </subcellularLocation>
    <subcellularLocation>
        <location evidence="1">Membrane</location>
        <topology evidence="1">Single-pass membrane protein</topology>
    </subcellularLocation>
</comment>
<dbReference type="Gene3D" id="3.90.1310.10">
    <property type="entry name" value="Penicillin-binding protein 2a (Domain 2)"/>
    <property type="match status" value="1"/>
</dbReference>
<dbReference type="AlphaFoldDB" id="A0A1W1CLQ7"/>
<keyword evidence="12" id="KW-0961">Cell wall biogenesis/degradation</keyword>
<keyword evidence="3" id="KW-1003">Cell membrane</keyword>
<proteinExistence type="predicted"/>
<evidence type="ECO:0000256" key="11">
    <source>
        <dbReference type="ARBA" id="ARBA00023136"/>
    </source>
</evidence>
<evidence type="ECO:0000256" key="12">
    <source>
        <dbReference type="ARBA" id="ARBA00023316"/>
    </source>
</evidence>
<dbReference type="EC" id="2.4.1.129" evidence="15"/>
<dbReference type="GO" id="GO:0071555">
    <property type="term" value="P:cell wall organization"/>
    <property type="evidence" value="ECO:0007669"/>
    <property type="project" value="UniProtKB-KW"/>
</dbReference>
<organism evidence="15">
    <name type="scientific">hydrothermal vent metagenome</name>
    <dbReference type="NCBI Taxonomy" id="652676"/>
    <lineage>
        <taxon>unclassified sequences</taxon>
        <taxon>metagenomes</taxon>
        <taxon>ecological metagenomes</taxon>
    </lineage>
</organism>
<keyword evidence="8" id="KW-0133">Cell shape</keyword>
<protein>
    <submittedName>
        <fullName evidence="15">Cell division protein FtsI [Peptidoglycan synthetase]</fullName>
        <ecNumber evidence="15">2.4.1.129</ecNumber>
    </submittedName>
</protein>
<keyword evidence="4" id="KW-0997">Cell inner membrane</keyword>
<keyword evidence="10" id="KW-1133">Transmembrane helix</keyword>
<evidence type="ECO:0000256" key="1">
    <source>
        <dbReference type="ARBA" id="ARBA00004167"/>
    </source>
</evidence>
<dbReference type="PANTHER" id="PTHR30627:SF2">
    <property type="entry name" value="PEPTIDOGLYCAN D,D-TRANSPEPTIDASE MRDA"/>
    <property type="match status" value="1"/>
</dbReference>
<dbReference type="GO" id="GO:0008360">
    <property type="term" value="P:regulation of cell shape"/>
    <property type="evidence" value="ECO:0007669"/>
    <property type="project" value="UniProtKB-KW"/>
</dbReference>
<dbReference type="SUPFAM" id="SSF56601">
    <property type="entry name" value="beta-lactamase/transpeptidase-like"/>
    <property type="match status" value="1"/>
</dbReference>
<keyword evidence="15" id="KW-0131">Cell cycle</keyword>
<name>A0A1W1CLQ7_9ZZZZ</name>
<feature type="domain" description="Penicillin-binding protein dimerisation" evidence="14">
    <location>
        <begin position="46"/>
        <end position="294"/>
    </location>
</feature>
<dbReference type="GO" id="GO:0009252">
    <property type="term" value="P:peptidoglycan biosynthetic process"/>
    <property type="evidence" value="ECO:0007669"/>
    <property type="project" value="UniProtKB-KW"/>
</dbReference>
<dbReference type="GO" id="GO:0071972">
    <property type="term" value="F:peptidoglycan L,D-transpeptidase activity"/>
    <property type="evidence" value="ECO:0007669"/>
    <property type="project" value="TreeGrafter"/>
</dbReference>
<evidence type="ECO:0000256" key="4">
    <source>
        <dbReference type="ARBA" id="ARBA00022519"/>
    </source>
</evidence>
<evidence type="ECO:0000256" key="8">
    <source>
        <dbReference type="ARBA" id="ARBA00022960"/>
    </source>
</evidence>
<dbReference type="NCBIfam" id="TIGR03423">
    <property type="entry name" value="pbp2_mrdA"/>
    <property type="match status" value="1"/>
</dbReference>
<gene>
    <name evidence="15" type="ORF">MNB_SV-14-507</name>
</gene>
<keyword evidence="9" id="KW-0573">Peptidoglycan synthesis</keyword>